<comment type="similarity">
    <text evidence="1">Belongs to the Gfa family.</text>
</comment>
<reference evidence="6" key="1">
    <citation type="submission" date="2020-12" db="EMBL/GenBank/DDBJ databases">
        <title>Metabolic potential, ecology and presence of endohyphal bacteria is reflected in genomic diversity of Mucoromycotina.</title>
        <authorList>
            <person name="Muszewska A."/>
            <person name="Okrasinska A."/>
            <person name="Steczkiewicz K."/>
            <person name="Drgas O."/>
            <person name="Orlowska M."/>
            <person name="Perlinska-Lenart U."/>
            <person name="Aleksandrzak-Piekarczyk T."/>
            <person name="Szatraj K."/>
            <person name="Zielenkiewicz U."/>
            <person name="Pilsyk S."/>
            <person name="Malc E."/>
            <person name="Mieczkowski P."/>
            <person name="Kruszewska J.S."/>
            <person name="Biernat P."/>
            <person name="Pawlowska J."/>
        </authorList>
    </citation>
    <scope>NUCLEOTIDE SEQUENCE</scope>
    <source>
        <strain evidence="6">CBS 226.32</strain>
    </source>
</reference>
<evidence type="ECO:0000259" key="5">
    <source>
        <dbReference type="PROSITE" id="PS51891"/>
    </source>
</evidence>
<dbReference type="PANTHER" id="PTHR33337:SF40">
    <property type="entry name" value="CENP-V_GFA DOMAIN-CONTAINING PROTEIN-RELATED"/>
    <property type="match status" value="1"/>
</dbReference>
<comment type="caution">
    <text evidence="6">The sequence shown here is derived from an EMBL/GenBank/DDBJ whole genome shotgun (WGS) entry which is preliminary data.</text>
</comment>
<accession>A0A8H7QZV8</accession>
<sequence>MANQYQGACICKSISITLQGEPSKAIVCHCLDCQKSAGGPFQTCAIYDTKNMQVSDPSNNLKKYIFPKETVGSGNEKHKYFCGVCGTHLFNQPMKHNGEKSVIKTGFIDSIDGPGVNLFKPTDEIFIKDRASFLGPIDGVRQFEKGF</sequence>
<evidence type="ECO:0000256" key="4">
    <source>
        <dbReference type="ARBA" id="ARBA00023239"/>
    </source>
</evidence>
<keyword evidence="4" id="KW-0456">Lyase</keyword>
<proteinExistence type="inferred from homology"/>
<organism evidence="6 7">
    <name type="scientific">Mucor plumbeus</name>
    <dbReference type="NCBI Taxonomy" id="97098"/>
    <lineage>
        <taxon>Eukaryota</taxon>
        <taxon>Fungi</taxon>
        <taxon>Fungi incertae sedis</taxon>
        <taxon>Mucoromycota</taxon>
        <taxon>Mucoromycotina</taxon>
        <taxon>Mucoromycetes</taxon>
        <taxon>Mucorales</taxon>
        <taxon>Mucorineae</taxon>
        <taxon>Mucoraceae</taxon>
        <taxon>Mucor</taxon>
    </lineage>
</organism>
<dbReference type="InterPro" id="IPR006913">
    <property type="entry name" value="CENP-V/GFA"/>
</dbReference>
<dbReference type="OrthoDB" id="2212170at2759"/>
<feature type="domain" description="CENP-V/GFA" evidence="5">
    <location>
        <begin position="5"/>
        <end position="123"/>
    </location>
</feature>
<name>A0A8H7QZV8_9FUNG</name>
<gene>
    <name evidence="6" type="ORF">INT46_007709</name>
</gene>
<evidence type="ECO:0000313" key="6">
    <source>
        <dbReference type="EMBL" id="KAG2201791.1"/>
    </source>
</evidence>
<dbReference type="Gene3D" id="3.90.1590.10">
    <property type="entry name" value="glutathione-dependent formaldehyde- activating enzyme (gfa)"/>
    <property type="match status" value="1"/>
</dbReference>
<dbReference type="GO" id="GO:0016846">
    <property type="term" value="F:carbon-sulfur lyase activity"/>
    <property type="evidence" value="ECO:0007669"/>
    <property type="project" value="InterPro"/>
</dbReference>
<dbReference type="PROSITE" id="PS51891">
    <property type="entry name" value="CENP_V_GFA"/>
    <property type="match status" value="1"/>
</dbReference>
<evidence type="ECO:0000313" key="7">
    <source>
        <dbReference type="Proteomes" id="UP000650833"/>
    </source>
</evidence>
<dbReference type="GO" id="GO:0046872">
    <property type="term" value="F:metal ion binding"/>
    <property type="evidence" value="ECO:0007669"/>
    <property type="project" value="UniProtKB-KW"/>
</dbReference>
<dbReference type="SUPFAM" id="SSF51316">
    <property type="entry name" value="Mss4-like"/>
    <property type="match status" value="1"/>
</dbReference>
<evidence type="ECO:0000256" key="3">
    <source>
        <dbReference type="ARBA" id="ARBA00022833"/>
    </source>
</evidence>
<keyword evidence="3" id="KW-0862">Zinc</keyword>
<dbReference type="InterPro" id="IPR011057">
    <property type="entry name" value="Mss4-like_sf"/>
</dbReference>
<keyword evidence="2" id="KW-0479">Metal-binding</keyword>
<dbReference type="Proteomes" id="UP000650833">
    <property type="component" value="Unassembled WGS sequence"/>
</dbReference>
<evidence type="ECO:0000256" key="1">
    <source>
        <dbReference type="ARBA" id="ARBA00005495"/>
    </source>
</evidence>
<dbReference type="EMBL" id="JAEPRC010000274">
    <property type="protein sequence ID" value="KAG2201791.1"/>
    <property type="molecule type" value="Genomic_DNA"/>
</dbReference>
<keyword evidence="7" id="KW-1185">Reference proteome</keyword>
<evidence type="ECO:0000256" key="2">
    <source>
        <dbReference type="ARBA" id="ARBA00022723"/>
    </source>
</evidence>
<dbReference type="Pfam" id="PF04828">
    <property type="entry name" value="GFA"/>
    <property type="match status" value="1"/>
</dbReference>
<dbReference type="AlphaFoldDB" id="A0A8H7QZV8"/>
<dbReference type="PANTHER" id="PTHR33337">
    <property type="entry name" value="GFA DOMAIN-CONTAINING PROTEIN"/>
    <property type="match status" value="1"/>
</dbReference>
<protein>
    <recommendedName>
        <fullName evidence="5">CENP-V/GFA domain-containing protein</fullName>
    </recommendedName>
</protein>